<sequence length="67" mass="7414">MPVSITGYDPGAIRPIRQIPLSFLLPHGAGHLRLPPPVKECRLALEEFRCLRAIPGGTRIAQMHIFS</sequence>
<evidence type="ECO:0000313" key="1">
    <source>
        <dbReference type="EMBL" id="AXA25808.1"/>
    </source>
</evidence>
<dbReference type="EMBL" id="CP030750">
    <property type="protein sequence ID" value="AXA25808.1"/>
    <property type="molecule type" value="Genomic_DNA"/>
</dbReference>
<proteinExistence type="predicted"/>
<evidence type="ECO:0000313" key="2">
    <source>
        <dbReference type="Proteomes" id="UP000251617"/>
    </source>
</evidence>
<reference evidence="1 2" key="1">
    <citation type="submission" date="2018-06" db="EMBL/GenBank/DDBJ databases">
        <title>The genome of Pseudomonas putida NX-1, a lignin degrader.</title>
        <authorList>
            <person name="Xu Z."/>
        </authorList>
    </citation>
    <scope>NUCLEOTIDE SEQUENCE [LARGE SCALE GENOMIC DNA]</scope>
    <source>
        <strain evidence="1 2">NX-1</strain>
    </source>
</reference>
<dbReference type="AlphaFoldDB" id="A0AAD0PFS4"/>
<protein>
    <submittedName>
        <fullName evidence="1">Uncharacterized protein</fullName>
    </submittedName>
</protein>
<name>A0AAD0PFS4_PSEPU</name>
<dbReference type="Proteomes" id="UP000251617">
    <property type="component" value="Chromosome"/>
</dbReference>
<gene>
    <name evidence="1" type="ORF">C1S65_17455</name>
</gene>
<organism evidence="1 2">
    <name type="scientific">Pseudomonas putida</name>
    <name type="common">Arthrobacter siderocapsulatus</name>
    <dbReference type="NCBI Taxonomy" id="303"/>
    <lineage>
        <taxon>Bacteria</taxon>
        <taxon>Pseudomonadati</taxon>
        <taxon>Pseudomonadota</taxon>
        <taxon>Gammaproteobacteria</taxon>
        <taxon>Pseudomonadales</taxon>
        <taxon>Pseudomonadaceae</taxon>
        <taxon>Pseudomonas</taxon>
    </lineage>
</organism>
<accession>A0AAD0PFS4</accession>